<gene>
    <name evidence="3" type="ORF">BHAP_0145</name>
</gene>
<dbReference type="OrthoDB" id="3225049at2"/>
<dbReference type="RefSeq" id="WP_094728675.1">
    <property type="nucleotide sequence ID" value="NZ_MWWY01000005.1"/>
</dbReference>
<evidence type="ECO:0000313" key="3">
    <source>
        <dbReference type="EMBL" id="OZG66283.1"/>
    </source>
</evidence>
<dbReference type="PANTHER" id="PTHR43649">
    <property type="entry name" value="ARABINOSE-BINDING PROTEIN-RELATED"/>
    <property type="match status" value="1"/>
</dbReference>
<feature type="chain" id="PRO_5039683363" evidence="2">
    <location>
        <begin position="26"/>
        <end position="538"/>
    </location>
</feature>
<accession>A0A261G500</accession>
<protein>
    <submittedName>
        <fullName evidence="3">Family 1 extracellular solute-binding protein</fullName>
    </submittedName>
</protein>
<dbReference type="InterPro" id="IPR050490">
    <property type="entry name" value="Bact_solute-bd_prot1"/>
</dbReference>
<dbReference type="PANTHER" id="PTHR43649:SF33">
    <property type="entry name" value="POLYGALACTURONAN_RHAMNOGALACTURONAN-BINDING PROTEIN YTCQ"/>
    <property type="match status" value="1"/>
</dbReference>
<dbReference type="Proteomes" id="UP000216074">
    <property type="component" value="Unassembled WGS sequence"/>
</dbReference>
<dbReference type="Gene3D" id="3.40.190.10">
    <property type="entry name" value="Periplasmic binding protein-like II"/>
    <property type="match status" value="2"/>
</dbReference>
<evidence type="ECO:0000313" key="4">
    <source>
        <dbReference type="Proteomes" id="UP000216074"/>
    </source>
</evidence>
<dbReference type="EMBL" id="MWWY01000005">
    <property type="protein sequence ID" value="OZG66283.1"/>
    <property type="molecule type" value="Genomic_DNA"/>
</dbReference>
<evidence type="ECO:0000256" key="2">
    <source>
        <dbReference type="SAM" id="SignalP"/>
    </source>
</evidence>
<dbReference type="AlphaFoldDB" id="A0A261G500"/>
<reference evidence="3 4" key="1">
    <citation type="journal article" date="2017" name="BMC Genomics">
        <title>Comparative genomic and phylogenomic analyses of the Bifidobacteriaceae family.</title>
        <authorList>
            <person name="Lugli G.A."/>
            <person name="Milani C."/>
            <person name="Turroni F."/>
            <person name="Duranti S."/>
            <person name="Mancabelli L."/>
            <person name="Mangifesta M."/>
            <person name="Ferrario C."/>
            <person name="Modesto M."/>
            <person name="Mattarelli P."/>
            <person name="Jiri K."/>
            <person name="van Sinderen D."/>
            <person name="Ventura M."/>
        </authorList>
    </citation>
    <scope>NUCLEOTIDE SEQUENCE [LARGE SCALE GENOMIC DNA]</scope>
    <source>
        <strain evidence="3 4">DSM 100202</strain>
    </source>
</reference>
<comment type="caution">
    <text evidence="3">The sequence shown here is derived from an EMBL/GenBank/DDBJ whole genome shotgun (WGS) entry which is preliminary data.</text>
</comment>
<dbReference type="SUPFAM" id="SSF53850">
    <property type="entry name" value="Periplasmic binding protein-like II"/>
    <property type="match status" value="1"/>
</dbReference>
<keyword evidence="4" id="KW-1185">Reference proteome</keyword>
<feature type="signal peptide" evidence="2">
    <location>
        <begin position="1"/>
        <end position="25"/>
    </location>
</feature>
<proteinExistence type="predicted"/>
<evidence type="ECO:0000256" key="1">
    <source>
        <dbReference type="ARBA" id="ARBA00022729"/>
    </source>
</evidence>
<keyword evidence="1 2" id="KW-0732">Signal</keyword>
<name>A0A261G500_9BIFI</name>
<sequence>MTKNRNMGRAIGVVAGVCALSMVLAGCGGKDDSATKTDANGKPVVDIWVVHDTTAQPKINDMKWINEVSAACDCTIKWTDQDSSNWSSSKGPTLATGDLPDIVINGVSTNDVAQYSSRFEDLAPYVDKMDNVKKLFDAWPSAKLMSEDLEGHIYTLPESTGEGFHGSGTHLIINKKWLDKLGLSMPTTWDEFLNVLDAFKTKDPNGNGKADEIPMNFGKLSTSQFPMNDPVAFINSTGITTSLQSPAGMYGIYVDNGKVKNFLTSDNFKRTVEFLHSMMEKGYVPSDALTKDSSKYWAEMQGDVETAGAVLAWNPIAVVGTDYQNDYVSVPPLKESADSTAEPSWDYSADFNQFNTGKLSVKKGANMDVISKIINELYSEKLGVEMMYGSIPTYTKDNGDHSYTINMDDDVTLDVLSGSMAGWIHNEVKIDTNNGKTYNVPEFENADKPYRDTYTKIEKSGDYMPAYVVPSSEDMTSISNNNTAYMNYVLPTYSNWILKGGVDEQWDDYVKKLEANSGYTQNIQLWQKWYDNWAKKAK</sequence>
<dbReference type="PROSITE" id="PS51257">
    <property type="entry name" value="PROKAR_LIPOPROTEIN"/>
    <property type="match status" value="1"/>
</dbReference>
<organism evidence="3 4">
    <name type="scientific">Bifidobacterium hapali</name>
    <dbReference type="NCBI Taxonomy" id="1630172"/>
    <lineage>
        <taxon>Bacteria</taxon>
        <taxon>Bacillati</taxon>
        <taxon>Actinomycetota</taxon>
        <taxon>Actinomycetes</taxon>
        <taxon>Bifidobacteriales</taxon>
        <taxon>Bifidobacteriaceae</taxon>
        <taxon>Bifidobacterium</taxon>
    </lineage>
</organism>